<dbReference type="AlphaFoldDB" id="A0ABD5P8Z6"/>
<feature type="transmembrane region" description="Helical" evidence="1">
    <location>
        <begin position="20"/>
        <end position="40"/>
    </location>
</feature>
<dbReference type="Pfam" id="PF26072">
    <property type="entry name" value="DUF8029"/>
    <property type="match status" value="1"/>
</dbReference>
<keyword evidence="3" id="KW-1185">Reference proteome</keyword>
<evidence type="ECO:0000313" key="3">
    <source>
        <dbReference type="Proteomes" id="UP001595921"/>
    </source>
</evidence>
<keyword evidence="1" id="KW-0472">Membrane</keyword>
<evidence type="ECO:0000313" key="2">
    <source>
        <dbReference type="EMBL" id="MFC4357183.1"/>
    </source>
</evidence>
<protein>
    <recommendedName>
        <fullName evidence="4">Major facilitator superfamily (MFS) profile domain-containing protein</fullName>
    </recommendedName>
</protein>
<proteinExistence type="predicted"/>
<dbReference type="EMBL" id="JBHSDS010000003">
    <property type="protein sequence ID" value="MFC4357183.1"/>
    <property type="molecule type" value="Genomic_DNA"/>
</dbReference>
<keyword evidence="1" id="KW-1133">Transmembrane helix</keyword>
<evidence type="ECO:0008006" key="4">
    <source>
        <dbReference type="Google" id="ProtNLM"/>
    </source>
</evidence>
<reference evidence="2 3" key="1">
    <citation type="journal article" date="2019" name="Int. J. Syst. Evol. Microbiol.">
        <title>The Global Catalogue of Microorganisms (GCM) 10K type strain sequencing project: providing services to taxonomists for standard genome sequencing and annotation.</title>
        <authorList>
            <consortium name="The Broad Institute Genomics Platform"/>
            <consortium name="The Broad Institute Genome Sequencing Center for Infectious Disease"/>
            <person name="Wu L."/>
            <person name="Ma J."/>
        </authorList>
    </citation>
    <scope>NUCLEOTIDE SEQUENCE [LARGE SCALE GENOMIC DNA]</scope>
    <source>
        <strain evidence="2 3">CGMCC 1.12553</strain>
    </source>
</reference>
<organism evidence="2 3">
    <name type="scientific">Halobium salinum</name>
    <dbReference type="NCBI Taxonomy" id="1364940"/>
    <lineage>
        <taxon>Archaea</taxon>
        <taxon>Methanobacteriati</taxon>
        <taxon>Methanobacteriota</taxon>
        <taxon>Stenosarchaea group</taxon>
        <taxon>Halobacteria</taxon>
        <taxon>Halobacteriales</taxon>
        <taxon>Haloferacaceae</taxon>
        <taxon>Halobium</taxon>
    </lineage>
</organism>
<comment type="caution">
    <text evidence="2">The sequence shown here is derived from an EMBL/GenBank/DDBJ whole genome shotgun (WGS) entry which is preliminary data.</text>
</comment>
<feature type="transmembrane region" description="Helical" evidence="1">
    <location>
        <begin position="47"/>
        <end position="66"/>
    </location>
</feature>
<keyword evidence="1" id="KW-0812">Transmembrane</keyword>
<name>A0ABD5P8Z6_9EURY</name>
<dbReference type="InterPro" id="IPR058342">
    <property type="entry name" value="DUF8029"/>
</dbReference>
<gene>
    <name evidence="2" type="ORF">ACFO0N_04375</name>
</gene>
<dbReference type="Proteomes" id="UP001595921">
    <property type="component" value="Unassembled WGS sequence"/>
</dbReference>
<dbReference type="RefSeq" id="WP_267622514.1">
    <property type="nucleotide sequence ID" value="NZ_JAODIW010000006.1"/>
</dbReference>
<sequence>MSVLGATLPVLQAGVLNTPLGQLLAALVALALVLLVGRLFLRMAWRVVTIGIVLVAAALAVSMLGIGF</sequence>
<accession>A0ABD5P8Z6</accession>
<evidence type="ECO:0000256" key="1">
    <source>
        <dbReference type="SAM" id="Phobius"/>
    </source>
</evidence>